<protein>
    <submittedName>
        <fullName evidence="2">Uncharacterized protein</fullName>
    </submittedName>
</protein>
<dbReference type="EMBL" id="KN413471">
    <property type="protein sequence ID" value="KHG19589.1"/>
    <property type="molecule type" value="Genomic_DNA"/>
</dbReference>
<dbReference type="Proteomes" id="UP000032142">
    <property type="component" value="Unassembled WGS sequence"/>
</dbReference>
<evidence type="ECO:0000313" key="2">
    <source>
        <dbReference type="EMBL" id="KHG19589.1"/>
    </source>
</evidence>
<evidence type="ECO:0000256" key="1">
    <source>
        <dbReference type="SAM" id="SignalP"/>
    </source>
</evidence>
<keyword evidence="1" id="KW-0732">Signal</keyword>
<name>A0A0B0P608_GOSAR</name>
<accession>A0A0B0P608</accession>
<sequence>MEKFSFNLFIFVVILIFATHLEMMAEAKGPVISCRCNKTEDCDGICALYSNYKCNNNRCTCLSDAPPFSLF</sequence>
<reference evidence="3" key="1">
    <citation type="submission" date="2014-09" db="EMBL/GenBank/DDBJ databases">
        <authorList>
            <person name="Mudge J."/>
            <person name="Ramaraj T."/>
            <person name="Lindquist I.E."/>
            <person name="Bharti A.K."/>
            <person name="Sundararajan A."/>
            <person name="Cameron C.T."/>
            <person name="Woodward J.E."/>
            <person name="May G.D."/>
            <person name="Brubaker C."/>
            <person name="Broadhvest J."/>
            <person name="Wilkins T.A."/>
        </authorList>
    </citation>
    <scope>NUCLEOTIDE SEQUENCE</scope>
    <source>
        <strain evidence="3">cv. AKA8401</strain>
    </source>
</reference>
<feature type="signal peptide" evidence="1">
    <location>
        <begin position="1"/>
        <end position="27"/>
    </location>
</feature>
<proteinExistence type="predicted"/>
<feature type="chain" id="PRO_5002057426" evidence="1">
    <location>
        <begin position="28"/>
        <end position="71"/>
    </location>
</feature>
<evidence type="ECO:0000313" key="3">
    <source>
        <dbReference type="Proteomes" id="UP000032142"/>
    </source>
</evidence>
<gene>
    <name evidence="2" type="ORF">F383_02941</name>
</gene>
<organism evidence="2 3">
    <name type="scientific">Gossypium arboreum</name>
    <name type="common">Tree cotton</name>
    <name type="synonym">Gossypium nanking</name>
    <dbReference type="NCBI Taxonomy" id="29729"/>
    <lineage>
        <taxon>Eukaryota</taxon>
        <taxon>Viridiplantae</taxon>
        <taxon>Streptophyta</taxon>
        <taxon>Embryophyta</taxon>
        <taxon>Tracheophyta</taxon>
        <taxon>Spermatophyta</taxon>
        <taxon>Magnoliopsida</taxon>
        <taxon>eudicotyledons</taxon>
        <taxon>Gunneridae</taxon>
        <taxon>Pentapetalae</taxon>
        <taxon>rosids</taxon>
        <taxon>malvids</taxon>
        <taxon>Malvales</taxon>
        <taxon>Malvaceae</taxon>
        <taxon>Malvoideae</taxon>
        <taxon>Gossypium</taxon>
    </lineage>
</organism>
<dbReference type="AlphaFoldDB" id="A0A0B0P608"/>
<keyword evidence="3" id="KW-1185">Reference proteome</keyword>